<dbReference type="InterPro" id="IPR007561">
    <property type="entry name" value="Cell_div_SepF/SepF-rel"/>
</dbReference>
<dbReference type="PATRIC" id="fig|1555112.3.peg.2584"/>
<dbReference type="GO" id="GO:0000917">
    <property type="term" value="P:division septum assembly"/>
    <property type="evidence" value="ECO:0007669"/>
    <property type="project" value="UniProtKB-KW"/>
</dbReference>
<accession>A0A0K2SMP1</accession>
<keyword evidence="2 5" id="KW-0717">Septation</keyword>
<name>A0A0K2SMP1_LIMPI</name>
<sequence length="138" mass="15664">MERGFFDRVLKFMGIEQEEAASAEPARAVPEEVPYRRRGRLISLPGPGSQQMNVVVAEPTSFDEVESLAEQLKQRHPVLITLERTQGEVARRIIDFLSGATYALDGRMQKVGDWIFLFAPSNVTIDLVQRELEDRSLF</sequence>
<evidence type="ECO:0000313" key="7">
    <source>
        <dbReference type="Proteomes" id="UP000065807"/>
    </source>
</evidence>
<evidence type="ECO:0000256" key="2">
    <source>
        <dbReference type="ARBA" id="ARBA00023210"/>
    </source>
</evidence>
<reference evidence="7" key="1">
    <citation type="submission" date="2015-07" db="EMBL/GenBank/DDBJ databases">
        <title>Complete genome sequence and phylogenetic analysis of Limnochorda pilosa.</title>
        <authorList>
            <person name="Watanabe M."/>
            <person name="Kojima H."/>
            <person name="Fukui M."/>
        </authorList>
    </citation>
    <scope>NUCLEOTIDE SEQUENCE [LARGE SCALE GENOMIC DNA]</scope>
    <source>
        <strain evidence="7">HC45</strain>
    </source>
</reference>
<dbReference type="InterPro" id="IPR038594">
    <property type="entry name" value="SepF-like_sf"/>
</dbReference>
<dbReference type="KEGG" id="lpil:LIP_2545"/>
<comment type="subunit">
    <text evidence="5">Homodimer. Interacts with FtsZ.</text>
</comment>
<dbReference type="PANTHER" id="PTHR35798">
    <property type="entry name" value="CELL DIVISION PROTEIN SEPF"/>
    <property type="match status" value="1"/>
</dbReference>
<keyword evidence="1 5" id="KW-0132">Cell division</keyword>
<evidence type="ECO:0000256" key="1">
    <source>
        <dbReference type="ARBA" id="ARBA00022618"/>
    </source>
</evidence>
<dbReference type="InterPro" id="IPR023052">
    <property type="entry name" value="Cell_div_SepF"/>
</dbReference>
<dbReference type="Pfam" id="PF04472">
    <property type="entry name" value="SepF"/>
    <property type="match status" value="1"/>
</dbReference>
<comment type="function">
    <text evidence="4 5">Cell division protein that is part of the divisome complex and is recruited early to the Z-ring. Probably stimulates Z-ring formation, perhaps through the cross-linking of FtsZ protofilaments. Its function overlaps with FtsA.</text>
</comment>
<dbReference type="GO" id="GO:0005737">
    <property type="term" value="C:cytoplasm"/>
    <property type="evidence" value="ECO:0007669"/>
    <property type="project" value="UniProtKB-SubCell"/>
</dbReference>
<evidence type="ECO:0000256" key="5">
    <source>
        <dbReference type="HAMAP-Rule" id="MF_01197"/>
    </source>
</evidence>
<dbReference type="AlphaFoldDB" id="A0A0K2SMP1"/>
<dbReference type="GO" id="GO:0043093">
    <property type="term" value="P:FtsZ-dependent cytokinesis"/>
    <property type="evidence" value="ECO:0007669"/>
    <property type="project" value="UniProtKB-UniRule"/>
</dbReference>
<dbReference type="PANTHER" id="PTHR35798:SF1">
    <property type="entry name" value="CELL DIVISION PROTEIN SEPF"/>
    <property type="match status" value="1"/>
</dbReference>
<dbReference type="STRING" id="1555112.LIP_2545"/>
<dbReference type="RefSeq" id="WP_068138632.1">
    <property type="nucleotide sequence ID" value="NZ_AP014924.1"/>
</dbReference>
<keyword evidence="3 5" id="KW-0131">Cell cycle</keyword>
<dbReference type="Gene3D" id="3.30.110.150">
    <property type="entry name" value="SepF-like protein"/>
    <property type="match status" value="1"/>
</dbReference>
<proteinExistence type="inferred from homology"/>
<dbReference type="HAMAP" id="MF_01197">
    <property type="entry name" value="SepF"/>
    <property type="match status" value="1"/>
</dbReference>
<keyword evidence="7" id="KW-1185">Reference proteome</keyword>
<dbReference type="Proteomes" id="UP000065807">
    <property type="component" value="Chromosome"/>
</dbReference>
<organism evidence="6 7">
    <name type="scientific">Limnochorda pilosa</name>
    <dbReference type="NCBI Taxonomy" id="1555112"/>
    <lineage>
        <taxon>Bacteria</taxon>
        <taxon>Bacillati</taxon>
        <taxon>Bacillota</taxon>
        <taxon>Limnochordia</taxon>
        <taxon>Limnochordales</taxon>
        <taxon>Limnochordaceae</taxon>
        <taxon>Limnochorda</taxon>
    </lineage>
</organism>
<keyword evidence="5" id="KW-0963">Cytoplasm</keyword>
<comment type="similarity">
    <text evidence="5">Belongs to the SepF family.</text>
</comment>
<gene>
    <name evidence="5" type="primary">sepF</name>
    <name evidence="6" type="ORF">LIP_2545</name>
</gene>
<evidence type="ECO:0000313" key="6">
    <source>
        <dbReference type="EMBL" id="BAS28375.1"/>
    </source>
</evidence>
<protein>
    <recommendedName>
        <fullName evidence="5">Cell division protein SepF</fullName>
    </recommendedName>
</protein>
<reference evidence="7" key="2">
    <citation type="journal article" date="2016" name="Int. J. Syst. Evol. Microbiol.">
        <title>Complete genome sequence and cell structure of Limnochorda pilosa, a Gram-negative spore-former within the phylum Firmicutes.</title>
        <authorList>
            <person name="Watanabe M."/>
            <person name="Kojima H."/>
            <person name="Fukui M."/>
        </authorList>
    </citation>
    <scope>NUCLEOTIDE SEQUENCE [LARGE SCALE GENOMIC DNA]</scope>
    <source>
        <strain evidence="7">HC45</strain>
    </source>
</reference>
<evidence type="ECO:0000256" key="4">
    <source>
        <dbReference type="ARBA" id="ARBA00044936"/>
    </source>
</evidence>
<evidence type="ECO:0000256" key="3">
    <source>
        <dbReference type="ARBA" id="ARBA00023306"/>
    </source>
</evidence>
<comment type="subcellular location">
    <subcellularLocation>
        <location evidence="5">Cytoplasm</location>
    </subcellularLocation>
    <text evidence="5">Localizes to the division site, in a FtsZ-dependent manner.</text>
</comment>
<dbReference type="EMBL" id="AP014924">
    <property type="protein sequence ID" value="BAS28375.1"/>
    <property type="molecule type" value="Genomic_DNA"/>
</dbReference>